<evidence type="ECO:0000256" key="3">
    <source>
        <dbReference type="ARBA" id="ARBA00023125"/>
    </source>
</evidence>
<keyword evidence="3" id="KW-0238">DNA-binding</keyword>
<accession>A0A0N7I756</accession>
<keyword evidence="2" id="KW-0805">Transcription regulation</keyword>
<dbReference type="Pfam" id="PF00010">
    <property type="entry name" value="HLH"/>
    <property type="match status" value="1"/>
</dbReference>
<dbReference type="EMBL" id="KT318152">
    <property type="protein sequence ID" value="ALJ33555.1"/>
    <property type="molecule type" value="mRNA"/>
</dbReference>
<dbReference type="PANTHER" id="PTHR15741:SF27">
    <property type="entry name" value="TRANSCRIPTION FACTOR AP-4"/>
    <property type="match status" value="1"/>
</dbReference>
<dbReference type="GO" id="GO:0000978">
    <property type="term" value="F:RNA polymerase II cis-regulatory region sequence-specific DNA binding"/>
    <property type="evidence" value="ECO:0007669"/>
    <property type="project" value="TreeGrafter"/>
</dbReference>
<organism evidence="9">
    <name type="scientific">Clytia hemisphaerica</name>
    <dbReference type="NCBI Taxonomy" id="252671"/>
    <lineage>
        <taxon>Eukaryota</taxon>
        <taxon>Metazoa</taxon>
        <taxon>Cnidaria</taxon>
        <taxon>Hydrozoa</taxon>
        <taxon>Hydroidolina</taxon>
        <taxon>Leptothecata</taxon>
        <taxon>Obeliida</taxon>
        <taxon>Clytiidae</taxon>
        <taxon>Clytia</taxon>
    </lineage>
</organism>
<evidence type="ECO:0000256" key="6">
    <source>
        <dbReference type="SAM" id="Coils"/>
    </source>
</evidence>
<feature type="compositionally biased region" description="Basic and acidic residues" evidence="7">
    <location>
        <begin position="103"/>
        <end position="122"/>
    </location>
</feature>
<sequence>MDESEERKIKRAAANVNERRRMQNINCGFEALRAILNVENSSKLSKSAILRHAVEMLRNLMSENQQLRDQNQFMRNLYCNNNYNSQTMPPLLQTPTSTRNHKKSESSEESPRKRLRLDKTDITENTDQNQTTPTVRFKLPETSESPAKSPKSPRKYSANINKLLASPKRITRSSVIQQNLAYTSPTQPISPHKLQQTPISSILESPSRRSLRLMEKDQQQLYPSPSQPLETPPAIRFTDSNAFSHQPFFYPSSSAKSKLDFEDYRNLILTPESMKMMPPRSAKRSLDAIIHAIDQIEKS</sequence>
<feature type="compositionally biased region" description="Polar residues" evidence="7">
    <location>
        <begin position="123"/>
        <end position="134"/>
    </location>
</feature>
<keyword evidence="4" id="KW-0804">Transcription</keyword>
<protein>
    <submittedName>
        <fullName evidence="9">AP4</fullName>
    </submittedName>
</protein>
<evidence type="ECO:0000259" key="8">
    <source>
        <dbReference type="PROSITE" id="PS50888"/>
    </source>
</evidence>
<reference evidence="9" key="1">
    <citation type="submission" date="2015-07" db="EMBL/GenBank/DDBJ databases">
        <title>Wnt signalling and multipotent stem cell formation and differenciation in the hydrozoan Clytia hemisphaerica.</title>
        <authorList>
            <person name="Ruggiero A."/>
            <person name="Lapebie P."/>
            <person name="Barreau C."/>
            <person name="Houliston E."/>
        </authorList>
    </citation>
    <scope>NUCLEOTIDE SEQUENCE</scope>
</reference>
<dbReference type="PANTHER" id="PTHR15741">
    <property type="entry name" value="BASIC HELIX-LOOP-HELIX ZIP TRANSCRIPTION FACTOR"/>
    <property type="match status" value="1"/>
</dbReference>
<name>A0A0N7I756_9CNID</name>
<feature type="region of interest" description="Disordered" evidence="7">
    <location>
        <begin position="182"/>
        <end position="202"/>
    </location>
</feature>
<dbReference type="GO" id="GO:0005634">
    <property type="term" value="C:nucleus"/>
    <property type="evidence" value="ECO:0007669"/>
    <property type="project" value="UniProtKB-SubCell"/>
</dbReference>
<feature type="domain" description="BHLH" evidence="8">
    <location>
        <begin position="9"/>
        <end position="60"/>
    </location>
</feature>
<evidence type="ECO:0000256" key="1">
    <source>
        <dbReference type="ARBA" id="ARBA00004123"/>
    </source>
</evidence>
<evidence type="ECO:0000313" key="9">
    <source>
        <dbReference type="EMBL" id="ALJ33555.1"/>
    </source>
</evidence>
<dbReference type="InterPro" id="IPR036638">
    <property type="entry name" value="HLH_DNA-bd_sf"/>
</dbReference>
<evidence type="ECO:0000256" key="2">
    <source>
        <dbReference type="ARBA" id="ARBA00023015"/>
    </source>
</evidence>
<keyword evidence="6" id="KW-0175">Coiled coil</keyword>
<feature type="coiled-coil region" evidence="6">
    <location>
        <begin position="50"/>
        <end position="77"/>
    </location>
</feature>
<dbReference type="SUPFAM" id="SSF47459">
    <property type="entry name" value="HLH, helix-loop-helix DNA-binding domain"/>
    <property type="match status" value="1"/>
</dbReference>
<dbReference type="InterPro" id="IPR011598">
    <property type="entry name" value="bHLH_dom"/>
</dbReference>
<feature type="compositionally biased region" description="Polar residues" evidence="7">
    <location>
        <begin position="84"/>
        <end position="98"/>
    </location>
</feature>
<proteinExistence type="evidence at transcript level"/>
<dbReference type="CDD" id="cd11419">
    <property type="entry name" value="bHLHzip_TFAP4"/>
    <property type="match status" value="1"/>
</dbReference>
<dbReference type="InterPro" id="IPR052207">
    <property type="entry name" value="Max-like/E-box_TFs"/>
</dbReference>
<dbReference type="Gene3D" id="4.10.280.10">
    <property type="entry name" value="Helix-loop-helix DNA-binding domain"/>
    <property type="match status" value="1"/>
</dbReference>
<evidence type="ECO:0000256" key="4">
    <source>
        <dbReference type="ARBA" id="ARBA00023163"/>
    </source>
</evidence>
<keyword evidence="5" id="KW-0539">Nucleus</keyword>
<dbReference type="GO" id="GO:0046983">
    <property type="term" value="F:protein dimerization activity"/>
    <property type="evidence" value="ECO:0007669"/>
    <property type="project" value="InterPro"/>
</dbReference>
<dbReference type="GO" id="GO:0000981">
    <property type="term" value="F:DNA-binding transcription factor activity, RNA polymerase II-specific"/>
    <property type="evidence" value="ECO:0007669"/>
    <property type="project" value="TreeGrafter"/>
</dbReference>
<comment type="subcellular location">
    <subcellularLocation>
        <location evidence="1">Nucleus</location>
    </subcellularLocation>
</comment>
<evidence type="ECO:0000256" key="7">
    <source>
        <dbReference type="SAM" id="MobiDB-lite"/>
    </source>
</evidence>
<dbReference type="AlphaFoldDB" id="A0A0N7I756"/>
<dbReference type="PROSITE" id="PS50888">
    <property type="entry name" value="BHLH"/>
    <property type="match status" value="1"/>
</dbReference>
<dbReference type="SMART" id="SM00353">
    <property type="entry name" value="HLH"/>
    <property type="match status" value="1"/>
</dbReference>
<feature type="region of interest" description="Disordered" evidence="7">
    <location>
        <begin position="84"/>
        <end position="157"/>
    </location>
</feature>
<evidence type="ECO:0000256" key="5">
    <source>
        <dbReference type="ARBA" id="ARBA00023242"/>
    </source>
</evidence>